<evidence type="ECO:0000256" key="1">
    <source>
        <dbReference type="ARBA" id="ARBA00022515"/>
    </source>
</evidence>
<keyword evidence="8 12" id="KW-0067">ATP-binding</keyword>
<feature type="binding site" evidence="12">
    <location>
        <position position="474"/>
    </location>
    <ligand>
        <name>Zn(2+)</name>
        <dbReference type="ChEBI" id="CHEBI:29105"/>
        <label>1</label>
    </ligand>
</feature>
<dbReference type="EMBL" id="CADIKF010000026">
    <property type="protein sequence ID" value="CAB3760567.1"/>
    <property type="molecule type" value="Genomic_DNA"/>
</dbReference>
<reference evidence="16 17" key="1">
    <citation type="submission" date="2020-04" db="EMBL/GenBank/DDBJ databases">
        <authorList>
            <person name="De Canck E."/>
        </authorList>
    </citation>
    <scope>NUCLEOTIDE SEQUENCE [LARGE SCALE GENOMIC DNA]</scope>
    <source>
        <strain evidence="16 17">LMG 29739</strain>
    </source>
</reference>
<dbReference type="EC" id="5.6.2.4" evidence="12"/>
<feature type="region of interest" description="Disordered" evidence="13">
    <location>
        <begin position="190"/>
        <end position="217"/>
    </location>
</feature>
<dbReference type="CDD" id="cd18804">
    <property type="entry name" value="SF2_C_priA"/>
    <property type="match status" value="1"/>
</dbReference>
<dbReference type="GO" id="GO:0016787">
    <property type="term" value="F:hydrolase activity"/>
    <property type="evidence" value="ECO:0007669"/>
    <property type="project" value="UniProtKB-KW"/>
</dbReference>
<comment type="subunit">
    <text evidence="12">Component of the replication restart primosome.</text>
</comment>
<dbReference type="GO" id="GO:0006270">
    <property type="term" value="P:DNA replication initiation"/>
    <property type="evidence" value="ECO:0007669"/>
    <property type="project" value="TreeGrafter"/>
</dbReference>
<feature type="binding site" evidence="12">
    <location>
        <position position="477"/>
    </location>
    <ligand>
        <name>Zn(2+)</name>
        <dbReference type="ChEBI" id="CHEBI:29105"/>
        <label>1</label>
    </ligand>
</feature>
<dbReference type="GO" id="GO:0006269">
    <property type="term" value="P:DNA replication, synthesis of primer"/>
    <property type="evidence" value="ECO:0007669"/>
    <property type="project" value="UniProtKB-KW"/>
</dbReference>
<comment type="cofactor">
    <cofactor evidence="12">
        <name>Zn(2+)</name>
        <dbReference type="ChEBI" id="CHEBI:29105"/>
    </cofactor>
    <text evidence="12">Binds 2 zinc ions per subunit.</text>
</comment>
<evidence type="ECO:0000259" key="14">
    <source>
        <dbReference type="PROSITE" id="PS51192"/>
    </source>
</evidence>
<keyword evidence="4 12" id="KW-0547">Nucleotide-binding</keyword>
<dbReference type="SUPFAM" id="SSF52540">
    <property type="entry name" value="P-loop containing nucleoside triphosphate hydrolases"/>
    <property type="match status" value="1"/>
</dbReference>
<organism evidence="16 17">
    <name type="scientific">Paraburkholderia solisilvae</name>
    <dbReference type="NCBI Taxonomy" id="624376"/>
    <lineage>
        <taxon>Bacteria</taxon>
        <taxon>Pseudomonadati</taxon>
        <taxon>Pseudomonadota</taxon>
        <taxon>Betaproteobacteria</taxon>
        <taxon>Burkholderiales</taxon>
        <taxon>Burkholderiaceae</taxon>
        <taxon>Paraburkholderia</taxon>
    </lineage>
</organism>
<evidence type="ECO:0000259" key="15">
    <source>
        <dbReference type="PROSITE" id="PS51194"/>
    </source>
</evidence>
<evidence type="ECO:0000256" key="2">
    <source>
        <dbReference type="ARBA" id="ARBA00022705"/>
    </source>
</evidence>
<dbReference type="Proteomes" id="UP000494329">
    <property type="component" value="Unassembled WGS sequence"/>
</dbReference>
<dbReference type="InterPro" id="IPR040498">
    <property type="entry name" value="PriA_CRR"/>
</dbReference>
<keyword evidence="9 12" id="KW-0238">DNA-binding</keyword>
<comment type="similarity">
    <text evidence="12">Belongs to the helicase family. PriA subfamily.</text>
</comment>
<protein>
    <recommendedName>
        <fullName evidence="12">Replication restart protein PriA</fullName>
    </recommendedName>
    <alternativeName>
        <fullName evidence="12">ATP-dependent DNA helicase PriA</fullName>
        <ecNumber evidence="12">5.6.2.4</ecNumber>
    </alternativeName>
    <alternativeName>
        <fullName evidence="12">DNA 3'-5' helicase PriA</fullName>
    </alternativeName>
</protein>
<dbReference type="NCBIfam" id="NF004067">
    <property type="entry name" value="PRK05580.1-4"/>
    <property type="match status" value="1"/>
</dbReference>
<dbReference type="InterPro" id="IPR014001">
    <property type="entry name" value="Helicase_ATP-bd"/>
</dbReference>
<dbReference type="PANTHER" id="PTHR30580:SF0">
    <property type="entry name" value="PRIMOSOMAL PROTEIN N"/>
    <property type="match status" value="1"/>
</dbReference>
<dbReference type="PROSITE" id="PS51194">
    <property type="entry name" value="HELICASE_CTER"/>
    <property type="match status" value="1"/>
</dbReference>
<sequence>MFVRVALDHPLPTLFDYRCEADAAPHPGTLVSVPFGKRRVVGLVCEVTVHSDVPEDRLRAVDSVCTACPPLSAQWLELAAFAADYYQRGLGEVALPALPQALRDASRWARLLAPEERYRLLPAGRSALPDALPPRATALRRLADELAGAEFLSAADARALHPKAVATLDAWQANGWVALEVIEAGGVLARSGPAPMETPGDPHESTSPSADAPNGHAQACATLPTLTDEQSTAVDAIHAAQGFAPFLLHGVTGSGKTEVYLRALAALLEADSTAQALVLVPEINLTPQFEAAFRARFAALDDYAIVTLHSGLAEGERARNWLAAHTGRARIVLGTRLAVLASLPRLAIICVDEEHDPAYKQQEGLRYSARDLAIWRAKQLGIPVVLGSATPSLESWWQADQGRYKRLTLARRAVADAVLPSVKLIDLEDERRRGRASVEGISGPLLTALKARLERGEQSLVFLNRRGYAPQLACDACGWVAGCPRCSAYVVLHKPERALRCHHCGWESRIPRACPECGNVDIAPLGRGTQRVEETLAKLVPGARVLRIDADSTRRKGSAQALFSDVHAGEVDILVGTQMVAKGHDFRRVSLVGVLNADTALFSHDFRASERLFAQLMQVSGRAGRAGLPGEVLVQTRYPRHALYHALARHDYIGFANATLAERRDAHLPPFVYQAMLRAEGRTLEAALAFLQQAAAALHEIPAAERVTVYDAVPLTIVKVMHVHRAQLLIESASRAALQTTLRAWPPMLRGLKGVLRWSIEVDPLDI</sequence>
<evidence type="ECO:0000256" key="4">
    <source>
        <dbReference type="ARBA" id="ARBA00022741"/>
    </source>
</evidence>
<evidence type="ECO:0000256" key="3">
    <source>
        <dbReference type="ARBA" id="ARBA00022723"/>
    </source>
</evidence>
<dbReference type="Gene3D" id="3.40.50.300">
    <property type="entry name" value="P-loop containing nucleotide triphosphate hydrolases"/>
    <property type="match status" value="2"/>
</dbReference>
<dbReference type="GO" id="GO:0006310">
    <property type="term" value="P:DNA recombination"/>
    <property type="evidence" value="ECO:0007669"/>
    <property type="project" value="InterPro"/>
</dbReference>
<feature type="binding site" evidence="12">
    <location>
        <position position="514"/>
    </location>
    <ligand>
        <name>Zn(2+)</name>
        <dbReference type="ChEBI" id="CHEBI:29105"/>
        <label>1</label>
    </ligand>
</feature>
<comment type="catalytic activity">
    <reaction evidence="12">
        <text>Couples ATP hydrolysis with the unwinding of duplex DNA by translocating in the 3'-5' direction.</text>
        <dbReference type="EC" id="5.6.2.4"/>
    </reaction>
</comment>
<keyword evidence="1 12" id="KW-0639">Primosome</keyword>
<dbReference type="InterPro" id="IPR001650">
    <property type="entry name" value="Helicase_C-like"/>
</dbReference>
<keyword evidence="5 12" id="KW-0378">Hydrolase</keyword>
<evidence type="ECO:0000313" key="16">
    <source>
        <dbReference type="EMBL" id="CAB3760567.1"/>
    </source>
</evidence>
<dbReference type="HAMAP" id="MF_00983">
    <property type="entry name" value="PriA"/>
    <property type="match status" value="1"/>
</dbReference>
<comment type="catalytic activity">
    <reaction evidence="11 12">
        <text>ATP + H2O = ADP + phosphate + H(+)</text>
        <dbReference type="Rhea" id="RHEA:13065"/>
        <dbReference type="ChEBI" id="CHEBI:15377"/>
        <dbReference type="ChEBI" id="CHEBI:15378"/>
        <dbReference type="ChEBI" id="CHEBI:30616"/>
        <dbReference type="ChEBI" id="CHEBI:43474"/>
        <dbReference type="ChEBI" id="CHEBI:456216"/>
        <dbReference type="EC" id="5.6.2.4"/>
    </reaction>
</comment>
<dbReference type="GO" id="GO:0005524">
    <property type="term" value="F:ATP binding"/>
    <property type="evidence" value="ECO:0007669"/>
    <property type="project" value="UniProtKB-UniRule"/>
</dbReference>
<evidence type="ECO:0000256" key="12">
    <source>
        <dbReference type="HAMAP-Rule" id="MF_00983"/>
    </source>
</evidence>
<dbReference type="FunFam" id="3.40.50.300:FF:000489">
    <property type="entry name" value="Primosome assembly protein PriA"/>
    <property type="match status" value="1"/>
</dbReference>
<name>A0A6J5E3K9_9BURK</name>
<evidence type="ECO:0000313" key="17">
    <source>
        <dbReference type="Proteomes" id="UP000494329"/>
    </source>
</evidence>
<feature type="domain" description="Helicase ATP-binding" evidence="14">
    <location>
        <begin position="237"/>
        <end position="409"/>
    </location>
</feature>
<evidence type="ECO:0000256" key="5">
    <source>
        <dbReference type="ARBA" id="ARBA00022801"/>
    </source>
</evidence>
<dbReference type="Pfam" id="PF18319">
    <property type="entry name" value="Zn_ribbon_PriA"/>
    <property type="match status" value="1"/>
</dbReference>
<dbReference type="Pfam" id="PF00271">
    <property type="entry name" value="Helicase_C"/>
    <property type="match status" value="1"/>
</dbReference>
<feature type="binding site" evidence="12">
    <location>
        <position position="504"/>
    </location>
    <ligand>
        <name>Zn(2+)</name>
        <dbReference type="ChEBI" id="CHEBI:29105"/>
        <label>2</label>
    </ligand>
</feature>
<dbReference type="AlphaFoldDB" id="A0A6J5E3K9"/>
<evidence type="ECO:0000256" key="9">
    <source>
        <dbReference type="ARBA" id="ARBA00023125"/>
    </source>
</evidence>
<keyword evidence="6 12" id="KW-0347">Helicase</keyword>
<keyword evidence="3 12" id="KW-0479">Metal-binding</keyword>
<dbReference type="Pfam" id="PF00270">
    <property type="entry name" value="DEAD"/>
    <property type="match status" value="1"/>
</dbReference>
<feature type="binding site" evidence="12">
    <location>
        <position position="501"/>
    </location>
    <ligand>
        <name>Zn(2+)</name>
        <dbReference type="ChEBI" id="CHEBI:29105"/>
        <label>2</label>
    </ligand>
</feature>
<keyword evidence="17" id="KW-1185">Reference proteome</keyword>
<dbReference type="GO" id="GO:0043138">
    <property type="term" value="F:3'-5' DNA helicase activity"/>
    <property type="evidence" value="ECO:0007669"/>
    <property type="project" value="UniProtKB-EC"/>
</dbReference>
<dbReference type="GO" id="GO:1990077">
    <property type="term" value="C:primosome complex"/>
    <property type="evidence" value="ECO:0007669"/>
    <property type="project" value="UniProtKB-UniRule"/>
</dbReference>
<keyword evidence="7 12" id="KW-0862">Zinc</keyword>
<dbReference type="SMART" id="SM00490">
    <property type="entry name" value="HELICc"/>
    <property type="match status" value="1"/>
</dbReference>
<evidence type="ECO:0000256" key="6">
    <source>
        <dbReference type="ARBA" id="ARBA00022806"/>
    </source>
</evidence>
<comment type="function">
    <text evidence="12">Initiates the restart of stalled replication forks, which reloads the replicative helicase on sites other than the origin of replication. Recognizes and binds to abandoned replication forks and remodels them to uncover a helicase loading site. Promotes assembly of the primosome at these replication forks.</text>
</comment>
<dbReference type="GO" id="GO:0008270">
    <property type="term" value="F:zinc ion binding"/>
    <property type="evidence" value="ECO:0007669"/>
    <property type="project" value="UniProtKB-UniRule"/>
</dbReference>
<dbReference type="RefSeq" id="WP_175112126.1">
    <property type="nucleotide sequence ID" value="NZ_CADIKF010000026.1"/>
</dbReference>
<dbReference type="InterPro" id="IPR027417">
    <property type="entry name" value="P-loop_NTPase"/>
</dbReference>
<proteinExistence type="inferred from homology"/>
<dbReference type="InterPro" id="IPR041222">
    <property type="entry name" value="PriA_3primeBD"/>
</dbReference>
<dbReference type="Gene3D" id="3.40.1440.60">
    <property type="entry name" value="PriA, 3(prime) DNA-binding domain"/>
    <property type="match status" value="1"/>
</dbReference>
<dbReference type="InterPro" id="IPR042115">
    <property type="entry name" value="PriA_3primeBD_sf"/>
</dbReference>
<accession>A0A6J5E3K9</accession>
<dbReference type="GO" id="GO:0006302">
    <property type="term" value="P:double-strand break repair"/>
    <property type="evidence" value="ECO:0007669"/>
    <property type="project" value="InterPro"/>
</dbReference>
<feature type="binding site" evidence="12">
    <location>
        <position position="486"/>
    </location>
    <ligand>
        <name>Zn(2+)</name>
        <dbReference type="ChEBI" id="CHEBI:29105"/>
        <label>2</label>
    </ligand>
</feature>
<dbReference type="PANTHER" id="PTHR30580">
    <property type="entry name" value="PRIMOSOMAL PROTEIN N"/>
    <property type="match status" value="1"/>
</dbReference>
<evidence type="ECO:0000256" key="10">
    <source>
        <dbReference type="ARBA" id="ARBA00023235"/>
    </source>
</evidence>
<gene>
    <name evidence="12 16" type="primary">priA</name>
    <name evidence="16" type="ORF">LMG29739_03427</name>
</gene>
<evidence type="ECO:0000256" key="7">
    <source>
        <dbReference type="ARBA" id="ARBA00022833"/>
    </source>
</evidence>
<feature type="domain" description="Helicase C-terminal" evidence="15">
    <location>
        <begin position="509"/>
        <end position="661"/>
    </location>
</feature>
<evidence type="ECO:0000256" key="11">
    <source>
        <dbReference type="ARBA" id="ARBA00048988"/>
    </source>
</evidence>
<feature type="binding site" evidence="12">
    <location>
        <position position="517"/>
    </location>
    <ligand>
        <name>Zn(2+)</name>
        <dbReference type="ChEBI" id="CHEBI:29105"/>
        <label>1</label>
    </ligand>
</feature>
<dbReference type="GO" id="GO:0003677">
    <property type="term" value="F:DNA binding"/>
    <property type="evidence" value="ECO:0007669"/>
    <property type="project" value="UniProtKB-UniRule"/>
</dbReference>
<evidence type="ECO:0000256" key="13">
    <source>
        <dbReference type="SAM" id="MobiDB-lite"/>
    </source>
</evidence>
<dbReference type="InterPro" id="IPR005259">
    <property type="entry name" value="PriA"/>
</dbReference>
<dbReference type="Pfam" id="PF18074">
    <property type="entry name" value="PriA_C"/>
    <property type="match status" value="1"/>
</dbReference>
<dbReference type="Pfam" id="PF17764">
    <property type="entry name" value="PriA_3primeBD"/>
    <property type="match status" value="1"/>
</dbReference>
<dbReference type="SMART" id="SM00487">
    <property type="entry name" value="DEXDc"/>
    <property type="match status" value="1"/>
</dbReference>
<dbReference type="PROSITE" id="PS51192">
    <property type="entry name" value="HELICASE_ATP_BIND_1"/>
    <property type="match status" value="1"/>
</dbReference>
<dbReference type="InterPro" id="IPR011545">
    <property type="entry name" value="DEAD/DEAH_box_helicase_dom"/>
</dbReference>
<dbReference type="InterPro" id="IPR041236">
    <property type="entry name" value="PriA_C"/>
</dbReference>
<keyword evidence="2 12" id="KW-0235">DNA replication</keyword>
<evidence type="ECO:0000256" key="8">
    <source>
        <dbReference type="ARBA" id="ARBA00022840"/>
    </source>
</evidence>
<dbReference type="NCBIfam" id="TIGR00595">
    <property type="entry name" value="priA"/>
    <property type="match status" value="1"/>
</dbReference>
<keyword evidence="10 12" id="KW-0413">Isomerase</keyword>
<feature type="binding site" evidence="12">
    <location>
        <position position="483"/>
    </location>
    <ligand>
        <name>Zn(2+)</name>
        <dbReference type="ChEBI" id="CHEBI:29105"/>
        <label>2</label>
    </ligand>
</feature>